<comment type="caution">
    <text evidence="2">The sequence shown here is derived from an EMBL/GenBank/DDBJ whole genome shotgun (WGS) entry which is preliminary data.</text>
</comment>
<dbReference type="Pfam" id="PF00702">
    <property type="entry name" value="Hydrolase"/>
    <property type="match status" value="1"/>
</dbReference>
<keyword evidence="1 2" id="KW-0378">Hydrolase</keyword>
<evidence type="ECO:0000313" key="2">
    <source>
        <dbReference type="EMBL" id="PDH41103.1"/>
    </source>
</evidence>
<dbReference type="NCBIfam" id="TIGR01509">
    <property type="entry name" value="HAD-SF-IA-v3"/>
    <property type="match status" value="1"/>
</dbReference>
<dbReference type="PANTHER" id="PTHR43316">
    <property type="entry name" value="HYDROLASE, HALOACID DELAHOGENASE-RELATED"/>
    <property type="match status" value="1"/>
</dbReference>
<dbReference type="SFLD" id="SFLDG01129">
    <property type="entry name" value="C1.5:_HAD__Beta-PGM__Phosphata"/>
    <property type="match status" value="1"/>
</dbReference>
<dbReference type="Gene3D" id="3.40.50.1000">
    <property type="entry name" value="HAD superfamily/HAD-like"/>
    <property type="match status" value="1"/>
</dbReference>
<dbReference type="Gene3D" id="1.20.120.1600">
    <property type="match status" value="1"/>
</dbReference>
<dbReference type="SFLD" id="SFLDS00003">
    <property type="entry name" value="Haloacid_Dehalogenase"/>
    <property type="match status" value="1"/>
</dbReference>
<evidence type="ECO:0000313" key="3">
    <source>
        <dbReference type="Proteomes" id="UP000219327"/>
    </source>
</evidence>
<dbReference type="NCBIfam" id="TIGR01549">
    <property type="entry name" value="HAD-SF-IA-v1"/>
    <property type="match status" value="1"/>
</dbReference>
<dbReference type="SUPFAM" id="SSF56784">
    <property type="entry name" value="HAD-like"/>
    <property type="match status" value="1"/>
</dbReference>
<dbReference type="InterPro" id="IPR006439">
    <property type="entry name" value="HAD-SF_hydro_IA"/>
</dbReference>
<dbReference type="EMBL" id="NTKD01000006">
    <property type="protein sequence ID" value="PDH41103.1"/>
    <property type="molecule type" value="Genomic_DNA"/>
</dbReference>
<accession>A0A2A5WXV8</accession>
<reference evidence="2 3" key="1">
    <citation type="submission" date="2017-08" db="EMBL/GenBank/DDBJ databases">
        <title>Fine stratification of microbial communities through a metagenomic profile of the photic zone.</title>
        <authorList>
            <person name="Haro-Moreno J.M."/>
            <person name="Lopez-Perez M."/>
            <person name="De La Torre J."/>
            <person name="Picazo A."/>
            <person name="Camacho A."/>
            <person name="Rodriguez-Valera F."/>
        </authorList>
    </citation>
    <scope>NUCLEOTIDE SEQUENCE [LARGE SCALE GENOMIC DNA]</scope>
    <source>
        <strain evidence="2">MED-G24</strain>
    </source>
</reference>
<dbReference type="PRINTS" id="PR00413">
    <property type="entry name" value="HADHALOGNASE"/>
</dbReference>
<dbReference type="InterPro" id="IPR023214">
    <property type="entry name" value="HAD_sf"/>
</dbReference>
<dbReference type="PANTHER" id="PTHR43316:SF8">
    <property type="entry name" value="HAD FAMILY HYDROLASE"/>
    <property type="match status" value="1"/>
</dbReference>
<protein>
    <submittedName>
        <fullName evidence="2">HAD family hydrolase</fullName>
    </submittedName>
</protein>
<name>A0A2A5WXV8_9GAMM</name>
<dbReference type="Proteomes" id="UP000219327">
    <property type="component" value="Unassembled WGS sequence"/>
</dbReference>
<organism evidence="2 3">
    <name type="scientific">OM182 bacterium MED-G24</name>
    <dbReference type="NCBI Taxonomy" id="1986255"/>
    <lineage>
        <taxon>Bacteria</taxon>
        <taxon>Pseudomonadati</taxon>
        <taxon>Pseudomonadota</taxon>
        <taxon>Gammaproteobacteria</taxon>
        <taxon>OMG group</taxon>
        <taxon>OM182 clade</taxon>
    </lineage>
</organism>
<evidence type="ECO:0000256" key="1">
    <source>
        <dbReference type="ARBA" id="ARBA00022801"/>
    </source>
</evidence>
<sequence length="229" mass="25289">MTVRVIAFDLDDTLWPVKPVITGAEKALNRWLGGSIRDWPAAARNMGAIRDQLLIRDPTLSYQLTELRCKCITEALDRHGKSNARQIAEEAMEVFLHARHDVEYFDGAEECLADLSTRFVLGALSNGNADVRRLTIASHFSFSFSAEDVGAPKPAPNLFEAALAETRVSASEVVYVGDDPVLDIDAANRFGMRSIHVINGKTSQKVGDTEPDLVIEHIRDLPHAITEFC</sequence>
<dbReference type="AlphaFoldDB" id="A0A2A5WXV8"/>
<proteinExistence type="predicted"/>
<dbReference type="InterPro" id="IPR036412">
    <property type="entry name" value="HAD-like_sf"/>
</dbReference>
<gene>
    <name evidence="2" type="ORF">CNE99_02165</name>
</gene>
<dbReference type="GO" id="GO:0016787">
    <property type="term" value="F:hydrolase activity"/>
    <property type="evidence" value="ECO:0007669"/>
    <property type="project" value="UniProtKB-KW"/>
</dbReference>
<dbReference type="InterPro" id="IPR051540">
    <property type="entry name" value="S-2-haloacid_dehalogenase"/>
</dbReference>